<name>A0AAV4P993_CAEEX</name>
<dbReference type="AlphaFoldDB" id="A0AAV4P993"/>
<comment type="caution">
    <text evidence="1">The sequence shown here is derived from an EMBL/GenBank/DDBJ whole genome shotgun (WGS) entry which is preliminary data.</text>
</comment>
<dbReference type="EMBL" id="BPLR01021714">
    <property type="protein sequence ID" value="GIX92736.1"/>
    <property type="molecule type" value="Genomic_DNA"/>
</dbReference>
<gene>
    <name evidence="1" type="ORF">CEXT_624211</name>
</gene>
<organism evidence="1 2">
    <name type="scientific">Caerostris extrusa</name>
    <name type="common">Bark spider</name>
    <name type="synonym">Caerostris bankana</name>
    <dbReference type="NCBI Taxonomy" id="172846"/>
    <lineage>
        <taxon>Eukaryota</taxon>
        <taxon>Metazoa</taxon>
        <taxon>Ecdysozoa</taxon>
        <taxon>Arthropoda</taxon>
        <taxon>Chelicerata</taxon>
        <taxon>Arachnida</taxon>
        <taxon>Araneae</taxon>
        <taxon>Araneomorphae</taxon>
        <taxon>Entelegynae</taxon>
        <taxon>Araneoidea</taxon>
        <taxon>Araneidae</taxon>
        <taxon>Caerostris</taxon>
    </lineage>
</organism>
<evidence type="ECO:0000313" key="1">
    <source>
        <dbReference type="EMBL" id="GIX92736.1"/>
    </source>
</evidence>
<keyword evidence="2" id="KW-1185">Reference proteome</keyword>
<reference evidence="1 2" key="1">
    <citation type="submission" date="2021-06" db="EMBL/GenBank/DDBJ databases">
        <title>Caerostris extrusa draft genome.</title>
        <authorList>
            <person name="Kono N."/>
            <person name="Arakawa K."/>
        </authorList>
    </citation>
    <scope>NUCLEOTIDE SEQUENCE [LARGE SCALE GENOMIC DNA]</scope>
</reference>
<protein>
    <submittedName>
        <fullName evidence="1">Uncharacterized protein</fullName>
    </submittedName>
</protein>
<evidence type="ECO:0000313" key="2">
    <source>
        <dbReference type="Proteomes" id="UP001054945"/>
    </source>
</evidence>
<sequence>MRNHFYEIYGVFHSVRTVSVICIIVRSSLKLKCSTVSFRRKFKFSAKRDSICGVSKIDNKESCCHVLISKRCISLSNNFETRSESKTPFFNVLFKESEGHSTSYRCHKIFSSFGIQEFGYAADGIRHALNCLR</sequence>
<dbReference type="Proteomes" id="UP001054945">
    <property type="component" value="Unassembled WGS sequence"/>
</dbReference>
<proteinExistence type="predicted"/>
<accession>A0AAV4P993</accession>